<keyword evidence="2" id="KW-1133">Transmembrane helix</keyword>
<dbReference type="Proteomes" id="UP000248795">
    <property type="component" value="Unassembled WGS sequence"/>
</dbReference>
<dbReference type="EMBL" id="QKVK01000002">
    <property type="protein sequence ID" value="PZF77858.1"/>
    <property type="molecule type" value="Genomic_DNA"/>
</dbReference>
<accession>A0A2W2BCF0</accession>
<organism evidence="3 4">
    <name type="scientific">Aestuariivirga litoralis</name>
    <dbReference type="NCBI Taxonomy" id="2650924"/>
    <lineage>
        <taxon>Bacteria</taxon>
        <taxon>Pseudomonadati</taxon>
        <taxon>Pseudomonadota</taxon>
        <taxon>Alphaproteobacteria</taxon>
        <taxon>Hyphomicrobiales</taxon>
        <taxon>Aestuariivirgaceae</taxon>
        <taxon>Aestuariivirga</taxon>
    </lineage>
</organism>
<protein>
    <submittedName>
        <fullName evidence="3">Uncharacterized protein</fullName>
    </submittedName>
</protein>
<keyword evidence="4" id="KW-1185">Reference proteome</keyword>
<proteinExistence type="predicted"/>
<comment type="caution">
    <text evidence="3">The sequence shown here is derived from an EMBL/GenBank/DDBJ whole genome shotgun (WGS) entry which is preliminary data.</text>
</comment>
<keyword evidence="2" id="KW-0812">Transmembrane</keyword>
<evidence type="ECO:0000313" key="4">
    <source>
        <dbReference type="Proteomes" id="UP000248795"/>
    </source>
</evidence>
<sequence>MARLMWICGILLIAAGVALGVVLLVSAARPGGMDIQTAAILLVGGILSLGLGGVIDALQARPAVRSIIPEPVIPAATAPIPEFDPRSAKAAVAAASVAATTVATASVIVEEEVSRPTRDTIQALEQARQKIEQAFESRSEAPKQPTAATEEDIEAGAGIEADAESTAETETDIEAAEAAPEAVIEEETVTEDEEVMDDGQLYVVEERVIRRHPARILSDGTVEAETAEGWMRFENLEHLDEYLDAMEPARS</sequence>
<dbReference type="AlphaFoldDB" id="A0A2W2BCF0"/>
<evidence type="ECO:0000256" key="2">
    <source>
        <dbReference type="SAM" id="Phobius"/>
    </source>
</evidence>
<feature type="region of interest" description="Disordered" evidence="1">
    <location>
        <begin position="133"/>
        <end position="156"/>
    </location>
</feature>
<name>A0A2W2BCF0_9HYPH</name>
<evidence type="ECO:0000313" key="3">
    <source>
        <dbReference type="EMBL" id="PZF77858.1"/>
    </source>
</evidence>
<reference evidence="4" key="1">
    <citation type="submission" date="2018-06" db="EMBL/GenBank/DDBJ databases">
        <title>Aestuariibacter litoralis strain KCTC 52945T.</title>
        <authorList>
            <person name="Li X."/>
            <person name="Salam N."/>
            <person name="Li J.-L."/>
            <person name="Chen Y.-M."/>
            <person name="Yang Z.-W."/>
            <person name="Zhang L.-Y."/>
            <person name="Han M.-X."/>
            <person name="Xiao M."/>
            <person name="Li W.-J."/>
        </authorList>
    </citation>
    <scope>NUCLEOTIDE SEQUENCE [LARGE SCALE GENOMIC DNA]</scope>
    <source>
        <strain evidence="4">KCTC 52945</strain>
    </source>
</reference>
<feature type="transmembrane region" description="Helical" evidence="2">
    <location>
        <begin position="37"/>
        <end position="58"/>
    </location>
</feature>
<dbReference type="RefSeq" id="WP_111196608.1">
    <property type="nucleotide sequence ID" value="NZ_QKVK01000002.1"/>
</dbReference>
<gene>
    <name evidence="3" type="ORF">DK847_05375</name>
</gene>
<evidence type="ECO:0000256" key="1">
    <source>
        <dbReference type="SAM" id="MobiDB-lite"/>
    </source>
</evidence>
<keyword evidence="2" id="KW-0472">Membrane</keyword>